<reference evidence="1 2" key="1">
    <citation type="submission" date="2019-10" db="EMBL/GenBank/DDBJ databases">
        <title>Rudanella paleaurantiibacter sp. nov., isolated from sludge.</title>
        <authorList>
            <person name="Xu S.Q."/>
        </authorList>
    </citation>
    <scope>NUCLEOTIDE SEQUENCE [LARGE SCALE GENOMIC DNA]</scope>
    <source>
        <strain evidence="1 2">HX-22-17</strain>
    </source>
</reference>
<evidence type="ECO:0000313" key="1">
    <source>
        <dbReference type="EMBL" id="KAB7726828.1"/>
    </source>
</evidence>
<dbReference type="AlphaFoldDB" id="A0A7J5TV86"/>
<name>A0A7J5TV86_9BACT</name>
<evidence type="ECO:0000313" key="2">
    <source>
        <dbReference type="Proteomes" id="UP000488299"/>
    </source>
</evidence>
<protein>
    <submittedName>
        <fullName evidence="1">Uncharacterized protein</fullName>
    </submittedName>
</protein>
<dbReference type="Proteomes" id="UP000488299">
    <property type="component" value="Unassembled WGS sequence"/>
</dbReference>
<comment type="caution">
    <text evidence="1">The sequence shown here is derived from an EMBL/GenBank/DDBJ whole genome shotgun (WGS) entry which is preliminary data.</text>
</comment>
<dbReference type="RefSeq" id="WP_152126614.1">
    <property type="nucleotide sequence ID" value="NZ_WELI01000013.1"/>
</dbReference>
<organism evidence="1 2">
    <name type="scientific">Rudanella paleaurantiibacter</name>
    <dbReference type="NCBI Taxonomy" id="2614655"/>
    <lineage>
        <taxon>Bacteria</taxon>
        <taxon>Pseudomonadati</taxon>
        <taxon>Bacteroidota</taxon>
        <taxon>Cytophagia</taxon>
        <taxon>Cytophagales</taxon>
        <taxon>Cytophagaceae</taxon>
        <taxon>Rudanella</taxon>
    </lineage>
</organism>
<proteinExistence type="predicted"/>
<accession>A0A7J5TV86</accession>
<dbReference type="EMBL" id="WELI01000013">
    <property type="protein sequence ID" value="KAB7726828.1"/>
    <property type="molecule type" value="Genomic_DNA"/>
</dbReference>
<keyword evidence="2" id="KW-1185">Reference proteome</keyword>
<gene>
    <name evidence="1" type="ORF">F5984_23215</name>
</gene>
<sequence length="595" mass="66525">MTIPVHRFHIPVMGLAFTVDTPIKVARFGISSVMSIIEDRLLETMRQYYYGQLKEPYIPISDREDDYRARRVTDYLNLVDRLVQDGVNTLKQAAFDAGSELVRYFEMLPDDSFLKSQYRQMLQLEPGTDKHGLQTWLRQQIRPGSIDVNIMTKVDKNNVDASGAVRENGSDAVTALRGYANSTLTNSSVIFSAGLNPRLFNYLESLPAFEATGLGEFPKKVVIKVSDYRSALIQGKYLAKKGIWVSEFRIESGLNCGGHAFATDGFLLGPILAEFKARKAELTDALFGLYTQALTQKGKQTFAEPHPLRITVQGGIGTPAEADLLHRLYDVDSTGWGTPFLLVPEATTVDEPTLNRLCGARETDVVLSKASPLGVRFYYLKGTSSEREKLARIGRGKPGSPCTEKHLITNTEFTEQPICMASRVYQKQKLAQLATLNLNPDAYQKQAADVLEKECLCVGLSNSVTHVYGTPFVKNRSSVTICPGPNIAYFSRVVSLQTMTDHIYGRTDLISDRNRPHMFLNELTQYLNYLAEQLNELRPEDTKRATYCREFAKNLAEGIAYYSHLADELPSPSDRDAFALGLADAQQRLHSLTIR</sequence>